<evidence type="ECO:0000256" key="2">
    <source>
        <dbReference type="SAM" id="MobiDB-lite"/>
    </source>
</evidence>
<organism evidence="4 5">
    <name type="scientific">Amphibalanus amphitrite</name>
    <name type="common">Striped barnacle</name>
    <name type="synonym">Balanus amphitrite</name>
    <dbReference type="NCBI Taxonomy" id="1232801"/>
    <lineage>
        <taxon>Eukaryota</taxon>
        <taxon>Metazoa</taxon>
        <taxon>Ecdysozoa</taxon>
        <taxon>Arthropoda</taxon>
        <taxon>Crustacea</taxon>
        <taxon>Multicrustacea</taxon>
        <taxon>Cirripedia</taxon>
        <taxon>Thoracica</taxon>
        <taxon>Thoracicalcarea</taxon>
        <taxon>Balanomorpha</taxon>
        <taxon>Balanoidea</taxon>
        <taxon>Balanidae</taxon>
        <taxon>Amphibalaninae</taxon>
        <taxon>Amphibalanus</taxon>
    </lineage>
</organism>
<sequence length="792" mass="86013">MVRWANRWKMVIAGEKTQVLVLSQWSHDAKDFQIKVAGTSVKGSHSPHLRLLGVTFDRLLHFGEHCRNLRRKVKPRTAQLRKLTSRSWGLQKAQLRTVANGYVRGALEYAAAAWLPAASEAHVELIERELRAAAHAVNGCTASTPTAPLIAEAGIPPARVRCPALAARMVGLAASLPGDDPLRAVGEMHVAPRLRTTTGWREVGHRALAWTGAADVKVEGRPTKTIPPCTFRMIVTIKPVNKHTLKKDKTVATHPGLIRIVGCHNHTTTGEAALKELRVLPSVARSFNEYFEQGMGASEAARHHSRKRAAEGDALEVARKDTNPTRRAVDYMLQLWKKNKHRGQNDADVIQSLKRYAAAHPELSIDMLQTDDHFCVSLVTPFMKRAHKEIREAGEVVYVDGAVSVDGLHTCVRPLLCATPAGAAPLGVIFTSAQDEACLTAGFKLLQKSLGAESFFGKGRPDCLMTDDSAPECSALAAVWPRVSASFRLSATRCGRYMGELMERRAEWALAFRSCEVLRGHRNYNFAEASVCVLKHIVLNRSSKAENACQLVLFTEEWDALVRQRLADVALGRRGKKATACEATAGLQDYDVVQIEGGDGSFKVKGEGDDTQVYDVDLQTGWCSCTKGQTGAVCQHQTACAEHTMTRLPKGYVGTKERLRRLAAVATGEEAAPTEDFFASLFEQHDSDGTSDAAADAGTTDAASDPPSADEAMDAASEDDAVSVQPNPRQSLMARPSAAVVDALLSAFGEKVRTLGDGMTEEGARQMTSRLKRMRTSAQLNSALSQFGDGVA</sequence>
<keyword evidence="1" id="KW-0863">Zinc-finger</keyword>
<accession>A0A6A4X660</accession>
<keyword evidence="1" id="KW-0862">Zinc</keyword>
<comment type="caution">
    <text evidence="4">The sequence shown here is derived from an EMBL/GenBank/DDBJ whole genome shotgun (WGS) entry which is preliminary data.</text>
</comment>
<feature type="compositionally biased region" description="Acidic residues" evidence="2">
    <location>
        <begin position="711"/>
        <end position="721"/>
    </location>
</feature>
<dbReference type="PANTHER" id="PTHR35385">
    <property type="entry name" value="PROTEIN B, PUTATIVE-RELATED-RELATED"/>
    <property type="match status" value="1"/>
</dbReference>
<dbReference type="OrthoDB" id="6379353at2759"/>
<keyword evidence="1" id="KW-0479">Metal-binding</keyword>
<evidence type="ECO:0000256" key="1">
    <source>
        <dbReference type="PROSITE-ProRule" id="PRU00325"/>
    </source>
</evidence>
<dbReference type="EMBL" id="VIIS01000004">
    <property type="protein sequence ID" value="KAF0314685.1"/>
    <property type="molecule type" value="Genomic_DNA"/>
</dbReference>
<dbReference type="AlphaFoldDB" id="A0A6A4X660"/>
<keyword evidence="5" id="KW-1185">Reference proteome</keyword>
<proteinExistence type="predicted"/>
<dbReference type="InterPro" id="IPR007527">
    <property type="entry name" value="Znf_SWIM"/>
</dbReference>
<dbReference type="PANTHER" id="PTHR35385:SF2">
    <property type="entry name" value="PROTEIN B, PUTATIVE-RELATED"/>
    <property type="match status" value="1"/>
</dbReference>
<feature type="compositionally biased region" description="Low complexity" evidence="2">
    <location>
        <begin position="690"/>
        <end position="710"/>
    </location>
</feature>
<feature type="region of interest" description="Disordered" evidence="2">
    <location>
        <begin position="686"/>
        <end position="735"/>
    </location>
</feature>
<evidence type="ECO:0000313" key="4">
    <source>
        <dbReference type="EMBL" id="KAF0314685.1"/>
    </source>
</evidence>
<dbReference type="GO" id="GO:0008270">
    <property type="term" value="F:zinc ion binding"/>
    <property type="evidence" value="ECO:0007669"/>
    <property type="project" value="UniProtKB-KW"/>
</dbReference>
<evidence type="ECO:0000313" key="5">
    <source>
        <dbReference type="Proteomes" id="UP000440578"/>
    </source>
</evidence>
<protein>
    <submittedName>
        <fullName evidence="4">Retrovirus-related Pol polyprotein from type-1 retrotransposable element R1 4</fullName>
    </submittedName>
</protein>
<reference evidence="4 5" key="1">
    <citation type="submission" date="2019-07" db="EMBL/GenBank/DDBJ databases">
        <title>Draft genome assembly of a fouling barnacle, Amphibalanus amphitrite (Darwin, 1854): The first reference genome for Thecostraca.</title>
        <authorList>
            <person name="Kim W."/>
        </authorList>
    </citation>
    <scope>NUCLEOTIDE SEQUENCE [LARGE SCALE GENOMIC DNA]</scope>
    <source>
        <strain evidence="4">SNU_AA5</strain>
        <tissue evidence="4">Soma without cirri and trophi</tissue>
    </source>
</reference>
<name>A0A6A4X660_AMPAM</name>
<dbReference type="Proteomes" id="UP000440578">
    <property type="component" value="Unassembled WGS sequence"/>
</dbReference>
<feature type="domain" description="SWIM-type" evidence="3">
    <location>
        <begin position="614"/>
        <end position="645"/>
    </location>
</feature>
<evidence type="ECO:0000259" key="3">
    <source>
        <dbReference type="PROSITE" id="PS50966"/>
    </source>
</evidence>
<dbReference type="PROSITE" id="PS50966">
    <property type="entry name" value="ZF_SWIM"/>
    <property type="match status" value="1"/>
</dbReference>
<gene>
    <name evidence="4" type="primary">PO14_37</name>
    <name evidence="4" type="ORF">FJT64_001501</name>
</gene>